<dbReference type="GeneID" id="54781684"/>
<proteinExistence type="predicted"/>
<dbReference type="InterPro" id="IPR000873">
    <property type="entry name" value="AMP-dep_synth/lig_dom"/>
</dbReference>
<keyword evidence="1" id="KW-0547">Nucleotide-binding</keyword>
<sequence>MSTQQQTAVVEGFSPQKIREYIKATYPLQGAHEAVALPNSAQPGYSAVYRNKSSPHQLVNRPHPQVATLYDMFECASTWHADKPALGTRPRLYDGTYGDYQWQTYRQFYERRLNFGSGLFFILANNPYKSPSDNYDYDPKATESPFVVAMYSHNKPEWVITDYACVAYSVCNTALYDSLGPDASEYILSLTESPVVVGTLSNISKLVDLKKQHPQSLAKLVALVSMDLLGPSDIRFREKAREANIAVYDFEEVEAMGAASRLPPIPPNAETLYTISFTSGTSGTMPKGVELKHKSAVSGSMLRVTVGNNLENYTAYSFLPLAHIYERSVCHSNLFKGAQIGYPKTNTLASILEDIKLLRPHVLAFVPRVFSRLEAQIKALTINHPDAEVRERFKWAIDRKMALQRIQEGDPGVDAEADAIIAPLREHFGMDRLISFSTGSAPTAPESIQFVKAALNVGVSQGFGMTETFAGMSTSPAYDVKPGSSGAIAITTEMKLKELPQMGYVANDPNGPRGELLLRGPQIFERYYKNPEETAKAIDADGWFHTGDVAWVNPKDSNRMSVIDRVKNYLKLAQGEYVTPERCENLYIAINPIITQLFVYGDSHRDYLVGVIGLDENLMTKYVSKILGRQCDDYEATIKLLNEPEVKRKVIGYMNQNMGDRLQSYEKVKNMRFAHMPLGAAGGDFLTPTSKLKRQVATKHFKPLFDELYQEGSLFESKSKF</sequence>
<dbReference type="OrthoDB" id="1700726at2759"/>
<gene>
    <name evidence="4" type="ORF">DIURU_003033</name>
</gene>
<reference evidence="4 5" key="1">
    <citation type="submission" date="2019-07" db="EMBL/GenBank/DDBJ databases">
        <title>Genome assembly of two rare yeast pathogens: Diutina rugosa and Trichomonascus ciferrii.</title>
        <authorList>
            <person name="Mixao V."/>
            <person name="Saus E."/>
            <person name="Hansen A."/>
            <person name="Lass-Flor C."/>
            <person name="Gabaldon T."/>
        </authorList>
    </citation>
    <scope>NUCLEOTIDE SEQUENCE [LARGE SCALE GENOMIC DNA]</scope>
    <source>
        <strain evidence="4 5">CBS 613</strain>
    </source>
</reference>
<dbReference type="GO" id="GO:0016020">
    <property type="term" value="C:membrane"/>
    <property type="evidence" value="ECO:0007669"/>
    <property type="project" value="TreeGrafter"/>
</dbReference>
<dbReference type="GO" id="GO:0005524">
    <property type="term" value="F:ATP binding"/>
    <property type="evidence" value="ECO:0007669"/>
    <property type="project" value="UniProtKB-KW"/>
</dbReference>
<accession>A0A642UMQ1</accession>
<dbReference type="GO" id="GO:0004467">
    <property type="term" value="F:long-chain fatty acid-CoA ligase activity"/>
    <property type="evidence" value="ECO:0007669"/>
    <property type="project" value="TreeGrafter"/>
</dbReference>
<evidence type="ECO:0000313" key="5">
    <source>
        <dbReference type="Proteomes" id="UP000449547"/>
    </source>
</evidence>
<dbReference type="OMA" id="SHVYGLM"/>
<protein>
    <recommendedName>
        <fullName evidence="3">AMP-dependent synthetase/ligase domain-containing protein</fullName>
    </recommendedName>
</protein>
<evidence type="ECO:0000256" key="1">
    <source>
        <dbReference type="ARBA" id="ARBA00022741"/>
    </source>
</evidence>
<dbReference type="VEuPathDB" id="FungiDB:DIURU_003033"/>
<keyword evidence="2" id="KW-0067">ATP-binding</keyword>
<organism evidence="4 5">
    <name type="scientific">Diutina rugosa</name>
    <name type="common">Yeast</name>
    <name type="synonym">Candida rugosa</name>
    <dbReference type="NCBI Taxonomy" id="5481"/>
    <lineage>
        <taxon>Eukaryota</taxon>
        <taxon>Fungi</taxon>
        <taxon>Dikarya</taxon>
        <taxon>Ascomycota</taxon>
        <taxon>Saccharomycotina</taxon>
        <taxon>Pichiomycetes</taxon>
        <taxon>Debaryomycetaceae</taxon>
        <taxon>Diutina</taxon>
    </lineage>
</organism>
<dbReference type="SUPFAM" id="SSF56801">
    <property type="entry name" value="Acetyl-CoA synthetase-like"/>
    <property type="match status" value="1"/>
</dbReference>
<name>A0A642UMQ1_DIURU</name>
<evidence type="ECO:0000313" key="4">
    <source>
        <dbReference type="EMBL" id="KAA8901982.1"/>
    </source>
</evidence>
<dbReference type="InterPro" id="IPR042099">
    <property type="entry name" value="ANL_N_sf"/>
</dbReference>
<keyword evidence="5" id="KW-1185">Reference proteome</keyword>
<dbReference type="Pfam" id="PF00501">
    <property type="entry name" value="AMP-binding"/>
    <property type="match status" value="1"/>
</dbReference>
<dbReference type="AlphaFoldDB" id="A0A642UMQ1"/>
<feature type="domain" description="AMP-dependent synthetase/ligase" evidence="3">
    <location>
        <begin position="147"/>
        <end position="528"/>
    </location>
</feature>
<dbReference type="PANTHER" id="PTHR43272:SF33">
    <property type="entry name" value="AMP-BINDING DOMAIN-CONTAINING PROTEIN-RELATED"/>
    <property type="match status" value="1"/>
</dbReference>
<comment type="caution">
    <text evidence="4">The sequence shown here is derived from an EMBL/GenBank/DDBJ whole genome shotgun (WGS) entry which is preliminary data.</text>
</comment>
<dbReference type="Proteomes" id="UP000449547">
    <property type="component" value="Unassembled WGS sequence"/>
</dbReference>
<dbReference type="EMBL" id="SWFT01000096">
    <property type="protein sequence ID" value="KAA8901982.1"/>
    <property type="molecule type" value="Genomic_DNA"/>
</dbReference>
<dbReference type="RefSeq" id="XP_034012169.1">
    <property type="nucleotide sequence ID" value="XM_034155751.1"/>
</dbReference>
<dbReference type="Gene3D" id="3.40.50.12780">
    <property type="entry name" value="N-terminal domain of ligase-like"/>
    <property type="match status" value="1"/>
</dbReference>
<evidence type="ECO:0000259" key="3">
    <source>
        <dbReference type="Pfam" id="PF00501"/>
    </source>
</evidence>
<dbReference type="PANTHER" id="PTHR43272">
    <property type="entry name" value="LONG-CHAIN-FATTY-ACID--COA LIGASE"/>
    <property type="match status" value="1"/>
</dbReference>
<dbReference type="GO" id="GO:0005783">
    <property type="term" value="C:endoplasmic reticulum"/>
    <property type="evidence" value="ECO:0007669"/>
    <property type="project" value="TreeGrafter"/>
</dbReference>
<evidence type="ECO:0000256" key="2">
    <source>
        <dbReference type="ARBA" id="ARBA00022840"/>
    </source>
</evidence>